<evidence type="ECO:0000256" key="7">
    <source>
        <dbReference type="SAM" id="MobiDB-lite"/>
    </source>
</evidence>
<evidence type="ECO:0000256" key="5">
    <source>
        <dbReference type="ARBA" id="ARBA00022989"/>
    </source>
</evidence>
<dbReference type="GO" id="GO:0006817">
    <property type="term" value="P:phosphate ion transport"/>
    <property type="evidence" value="ECO:0007669"/>
    <property type="project" value="UniProtKB-KW"/>
</dbReference>
<sequence>MLAYEPSAPTAGAASHTDPVLHPYQDTVDSYPQHYQFNDNNSNNNNNSNNDNDPRELSNRRREALAKIDNAEFGWFHIRTCLVAGVGFFTDAYDLFAINLVTPMLGTIYFESGIMPTDLDLGIKVAASIGTFIGQIGFGHLADRLGRKRMYGIELMIIIVATLGQALSGEGPALSLPAALIVWRLMVGVGIGGDYPLSAVITSEFATTNRRGAMMAAVFAMQGFGYLTTGLIAVILLAAFKTAIIADPLMLDYVWRILIGFGCIPALVAVYFRLTIPETPRYVLDIENDVHQAERDVATVCKEDGDGNLIKDDDEVNKKVILSNPAIVKGSFSDFCRYFSKWENFKVLFGTSVAWFSLDVAFYGIGLNNSFILSSINFSSSTGNAWSTNWNAAIGQIIIVLLGSIPGYWVTVFTIERLGRIKIQLLGFFMSCVLFCILGFAYDKIRATSSALFIVLFAMTQFFQNFGPNSTTFVIPGEVFPTRYRSTGHGIAAGSGKLGAIIAQVGFSQLKDRGGTNAFLPELLQIFALFMLVGLLVTFLIPETKGKTLEELSNEVDDDCNAGGQHHHGYQDGSNGSGDFLNSPHVDRNNNNNNNNVDAEK</sequence>
<feature type="compositionally biased region" description="Low complexity" evidence="7">
    <location>
        <begin position="38"/>
        <end position="51"/>
    </location>
</feature>
<keyword evidence="5 8" id="KW-1133">Transmembrane helix</keyword>
<feature type="region of interest" description="Disordered" evidence="7">
    <location>
        <begin position="1"/>
        <end position="59"/>
    </location>
</feature>
<feature type="compositionally biased region" description="Low complexity" evidence="7">
    <location>
        <begin position="589"/>
        <end position="601"/>
    </location>
</feature>
<feature type="transmembrane region" description="Helical" evidence="8">
    <location>
        <begin position="523"/>
        <end position="541"/>
    </location>
</feature>
<feature type="transmembrane region" description="Helical" evidence="8">
    <location>
        <begin position="393"/>
        <end position="413"/>
    </location>
</feature>
<dbReference type="PROSITE" id="PS00217">
    <property type="entry name" value="SUGAR_TRANSPORT_2"/>
    <property type="match status" value="1"/>
</dbReference>
<feature type="transmembrane region" description="Helical" evidence="8">
    <location>
        <begin position="213"/>
        <end position="241"/>
    </location>
</feature>
<keyword evidence="3" id="KW-0592">Phosphate transport</keyword>
<evidence type="ECO:0000259" key="9">
    <source>
        <dbReference type="PROSITE" id="PS50850"/>
    </source>
</evidence>
<dbReference type="GO" id="GO:0005315">
    <property type="term" value="F:phosphate transmembrane transporter activity"/>
    <property type="evidence" value="ECO:0007669"/>
    <property type="project" value="InterPro"/>
</dbReference>
<evidence type="ECO:0000256" key="2">
    <source>
        <dbReference type="ARBA" id="ARBA00022448"/>
    </source>
</evidence>
<evidence type="ECO:0000256" key="1">
    <source>
        <dbReference type="ARBA" id="ARBA00004141"/>
    </source>
</evidence>
<name>A0A9P7XJS5_9FUNG</name>
<keyword evidence="11" id="KW-1185">Reference proteome</keyword>
<dbReference type="Pfam" id="PF00083">
    <property type="entry name" value="Sugar_tr"/>
    <property type="match status" value="1"/>
</dbReference>
<feature type="transmembrane region" description="Helical" evidence="8">
    <location>
        <begin position="253"/>
        <end position="272"/>
    </location>
</feature>
<keyword evidence="6 8" id="KW-0472">Membrane</keyword>
<dbReference type="Proteomes" id="UP000707451">
    <property type="component" value="Unassembled WGS sequence"/>
</dbReference>
<evidence type="ECO:0000256" key="8">
    <source>
        <dbReference type="SAM" id="Phobius"/>
    </source>
</evidence>
<protein>
    <submittedName>
        <fullName evidence="10">Inorganic phosphate transporter pho84</fullName>
    </submittedName>
</protein>
<evidence type="ECO:0000313" key="11">
    <source>
        <dbReference type="Proteomes" id="UP000707451"/>
    </source>
</evidence>
<feature type="transmembrane region" description="Helical" evidence="8">
    <location>
        <begin position="180"/>
        <end position="201"/>
    </location>
</feature>
<dbReference type="GO" id="GO:0016020">
    <property type="term" value="C:membrane"/>
    <property type="evidence" value="ECO:0007669"/>
    <property type="project" value="UniProtKB-SubCell"/>
</dbReference>
<dbReference type="PANTHER" id="PTHR24064">
    <property type="entry name" value="SOLUTE CARRIER FAMILY 22 MEMBER"/>
    <property type="match status" value="1"/>
</dbReference>
<dbReference type="InterPro" id="IPR020846">
    <property type="entry name" value="MFS_dom"/>
</dbReference>
<organism evidence="10 11">
    <name type="scientific">Linnemannia hyalina</name>
    <dbReference type="NCBI Taxonomy" id="64524"/>
    <lineage>
        <taxon>Eukaryota</taxon>
        <taxon>Fungi</taxon>
        <taxon>Fungi incertae sedis</taxon>
        <taxon>Mucoromycota</taxon>
        <taxon>Mortierellomycotina</taxon>
        <taxon>Mortierellomycetes</taxon>
        <taxon>Mortierellales</taxon>
        <taxon>Mortierellaceae</taxon>
        <taxon>Linnemannia</taxon>
    </lineage>
</organism>
<feature type="transmembrane region" description="Helical" evidence="8">
    <location>
        <begin position="150"/>
        <end position="168"/>
    </location>
</feature>
<dbReference type="InterPro" id="IPR004738">
    <property type="entry name" value="Phos_permease"/>
</dbReference>
<dbReference type="CDD" id="cd17364">
    <property type="entry name" value="MFS_PhT"/>
    <property type="match status" value="1"/>
</dbReference>
<dbReference type="PROSITE" id="PS50850">
    <property type="entry name" value="MFS"/>
    <property type="match status" value="1"/>
</dbReference>
<dbReference type="EMBL" id="JAHRHY010000019">
    <property type="protein sequence ID" value="KAG9062555.1"/>
    <property type="molecule type" value="Genomic_DNA"/>
</dbReference>
<dbReference type="AlphaFoldDB" id="A0A9P7XJS5"/>
<feature type="region of interest" description="Disordered" evidence="7">
    <location>
        <begin position="556"/>
        <end position="601"/>
    </location>
</feature>
<comment type="subcellular location">
    <subcellularLocation>
        <location evidence="1">Membrane</location>
        <topology evidence="1">Multi-pass membrane protein</topology>
    </subcellularLocation>
</comment>
<dbReference type="NCBIfam" id="TIGR00887">
    <property type="entry name" value="2A0109"/>
    <property type="match status" value="1"/>
</dbReference>
<dbReference type="InterPro" id="IPR005829">
    <property type="entry name" value="Sugar_transporter_CS"/>
</dbReference>
<dbReference type="InterPro" id="IPR036259">
    <property type="entry name" value="MFS_trans_sf"/>
</dbReference>
<feature type="transmembrane region" description="Helical" evidence="8">
    <location>
        <begin position="347"/>
        <end position="373"/>
    </location>
</feature>
<keyword evidence="2" id="KW-0813">Transport</keyword>
<dbReference type="SUPFAM" id="SSF103473">
    <property type="entry name" value="MFS general substrate transporter"/>
    <property type="match status" value="1"/>
</dbReference>
<accession>A0A9P7XJS5</accession>
<proteinExistence type="predicted"/>
<feature type="transmembrane region" description="Helical" evidence="8">
    <location>
        <begin position="425"/>
        <end position="442"/>
    </location>
</feature>
<evidence type="ECO:0000256" key="3">
    <source>
        <dbReference type="ARBA" id="ARBA00022592"/>
    </source>
</evidence>
<gene>
    <name evidence="10" type="primary">PHO84_1</name>
    <name evidence="10" type="ORF">KI688_005470</name>
</gene>
<reference evidence="10" key="1">
    <citation type="submission" date="2021-06" db="EMBL/GenBank/DDBJ databases">
        <title>Genome Sequence of Mortierella hyaline Strain SCG-10, a Cold-Adapted, Nitrate-Reducing Fungus Isolated from Soil in Minnesota, USA.</title>
        <authorList>
            <person name="Aldossari N."/>
        </authorList>
    </citation>
    <scope>NUCLEOTIDE SEQUENCE</scope>
    <source>
        <strain evidence="10">SCG-10</strain>
    </source>
</reference>
<feature type="domain" description="Major facilitator superfamily (MFS) profile" evidence="9">
    <location>
        <begin position="80"/>
        <end position="545"/>
    </location>
</feature>
<evidence type="ECO:0000256" key="4">
    <source>
        <dbReference type="ARBA" id="ARBA00022692"/>
    </source>
</evidence>
<comment type="caution">
    <text evidence="10">The sequence shown here is derived from an EMBL/GenBank/DDBJ whole genome shotgun (WGS) entry which is preliminary data.</text>
</comment>
<dbReference type="OrthoDB" id="433512at2759"/>
<evidence type="ECO:0000313" key="10">
    <source>
        <dbReference type="EMBL" id="KAG9062555.1"/>
    </source>
</evidence>
<feature type="compositionally biased region" description="Polar residues" evidence="7">
    <location>
        <begin position="27"/>
        <end position="37"/>
    </location>
</feature>
<evidence type="ECO:0000256" key="6">
    <source>
        <dbReference type="ARBA" id="ARBA00023136"/>
    </source>
</evidence>
<keyword evidence="4 8" id="KW-0812">Transmembrane</keyword>
<dbReference type="InterPro" id="IPR005828">
    <property type="entry name" value="MFS_sugar_transport-like"/>
</dbReference>
<dbReference type="Gene3D" id="1.20.1250.20">
    <property type="entry name" value="MFS general substrate transporter like domains"/>
    <property type="match status" value="2"/>
</dbReference>